<proteinExistence type="predicted"/>
<evidence type="ECO:0000259" key="2">
    <source>
        <dbReference type="Pfam" id="PF00350"/>
    </source>
</evidence>
<dbReference type="EMBL" id="SIJL01000005">
    <property type="protein sequence ID" value="TBH20858.1"/>
    <property type="molecule type" value="Genomic_DNA"/>
</dbReference>
<keyword evidence="4" id="KW-1185">Reference proteome</keyword>
<dbReference type="InterPro" id="IPR045063">
    <property type="entry name" value="Dynamin_N"/>
</dbReference>
<evidence type="ECO:0000256" key="1">
    <source>
        <dbReference type="SAM" id="Phobius"/>
    </source>
</evidence>
<gene>
    <name evidence="3" type="ORF">ETP66_05455</name>
</gene>
<keyword evidence="1" id="KW-1133">Transmembrane helix</keyword>
<dbReference type="Pfam" id="PF00350">
    <property type="entry name" value="Dynamin_N"/>
    <property type="match status" value="2"/>
</dbReference>
<dbReference type="OrthoDB" id="9802035at2"/>
<sequence length="536" mass="58208">MLSPEAKARKEAVRALLLQGLELLARTPLDPAPLRQALLDLEGPFLLVLVGEFNSGKSSLANALLGADLLPEGPTPTTDRIQLLEYGEGGEEAGEGFARLRLPHPLLRELALVDTPGTNALLEAHEVLTRRFLPRADLVLFVTSADRPLTRSEGEFLGLVRAWGKKVVLAVNKADLLEPQDQEAVARYVAAGVRGILGEEVPLFLVSARRGKRGQDPGLRALRAHAEEVLAQRALPLKLEGALGVLGKLLREADGVLAGEAEEVAQGLATCRALEALLARHLGRTRRDFAGQLALAERVFREVEARGHRFLEETVRLARLPDLLNAKAFREGFLKEVVQDAGARLERAVGEALRWLSRREEELLLDALAYLKEARPVPRGEEPFFAPLEEALARFRPEAEAERLSGLAQEAVVRTLAGSAGGLGLGAALVLVLKGVAADLTGLLAGFFLAFLSLSILPRRKERAKRLLSERLAEAFATVRGALEEALEEGLRRTEERFRGLFRDRCGALEERGQALEAGRRALAGLLAAAEGLRAR</sequence>
<feature type="domain" description="Dynamin N-terminal" evidence="2">
    <location>
        <begin position="99"/>
        <end position="158"/>
    </location>
</feature>
<dbReference type="InterPro" id="IPR027417">
    <property type="entry name" value="P-loop_NTPase"/>
</dbReference>
<name>A0A4Q9B4J3_9DEIN</name>
<evidence type="ECO:0000313" key="4">
    <source>
        <dbReference type="Proteomes" id="UP000292858"/>
    </source>
</evidence>
<dbReference type="PANTHER" id="PTHR43681">
    <property type="entry name" value="TRANSMEMBRANE GTPASE FZO"/>
    <property type="match status" value="1"/>
</dbReference>
<reference evidence="3 4" key="1">
    <citation type="submission" date="2019-02" db="EMBL/GenBank/DDBJ databases">
        <title>Thermus sp. a novel from hot spring.</title>
        <authorList>
            <person name="Zhao Z."/>
        </authorList>
    </citation>
    <scope>NUCLEOTIDE SEQUENCE [LARGE SCALE GENOMIC DNA]</scope>
    <source>
        <strain evidence="3 4">CFH 72773T</strain>
    </source>
</reference>
<dbReference type="PANTHER" id="PTHR43681:SF1">
    <property type="entry name" value="SARCALUMENIN"/>
    <property type="match status" value="1"/>
</dbReference>
<dbReference type="Gene3D" id="3.40.50.300">
    <property type="entry name" value="P-loop containing nucleotide triphosphate hydrolases"/>
    <property type="match status" value="1"/>
</dbReference>
<comment type="caution">
    <text evidence="3">The sequence shown here is derived from an EMBL/GenBank/DDBJ whole genome shotgun (WGS) entry which is preliminary data.</text>
</comment>
<dbReference type="RefSeq" id="WP_130841357.1">
    <property type="nucleotide sequence ID" value="NZ_SIJL01000005.1"/>
</dbReference>
<dbReference type="Proteomes" id="UP000292858">
    <property type="component" value="Unassembled WGS sequence"/>
</dbReference>
<protein>
    <submittedName>
        <fullName evidence="3">GTP-binding protein</fullName>
    </submittedName>
</protein>
<keyword evidence="1" id="KW-0472">Membrane</keyword>
<dbReference type="AlphaFoldDB" id="A0A4Q9B4J3"/>
<dbReference type="CDD" id="cd09912">
    <property type="entry name" value="DLP_2"/>
    <property type="match status" value="1"/>
</dbReference>
<feature type="transmembrane region" description="Helical" evidence="1">
    <location>
        <begin position="437"/>
        <end position="457"/>
    </location>
</feature>
<organism evidence="3 4">
    <name type="scientific">Thermus thermamylovorans</name>
    <dbReference type="NCBI Taxonomy" id="2509362"/>
    <lineage>
        <taxon>Bacteria</taxon>
        <taxon>Thermotogati</taxon>
        <taxon>Deinococcota</taxon>
        <taxon>Deinococci</taxon>
        <taxon>Thermales</taxon>
        <taxon>Thermaceae</taxon>
        <taxon>Thermus</taxon>
    </lineage>
</organism>
<keyword evidence="1" id="KW-0812">Transmembrane</keyword>
<evidence type="ECO:0000313" key="3">
    <source>
        <dbReference type="EMBL" id="TBH20858.1"/>
    </source>
</evidence>
<feature type="domain" description="Dynamin N-terminal" evidence="2">
    <location>
        <begin position="48"/>
        <end position="91"/>
    </location>
</feature>
<dbReference type="SUPFAM" id="SSF52540">
    <property type="entry name" value="P-loop containing nucleoside triphosphate hydrolases"/>
    <property type="match status" value="1"/>
</dbReference>
<dbReference type="InterPro" id="IPR051943">
    <property type="entry name" value="TRAFAC_Dynamin-like_GTPase"/>
</dbReference>
<accession>A0A4Q9B4J3</accession>